<feature type="compositionally biased region" description="Basic residues" evidence="3">
    <location>
        <begin position="113"/>
        <end position="122"/>
    </location>
</feature>
<feature type="domain" description="GIY-YIG" evidence="4">
    <location>
        <begin position="4"/>
        <end position="87"/>
    </location>
</feature>
<dbReference type="InterPro" id="IPR035901">
    <property type="entry name" value="GIY-YIG_endonuc_sf"/>
</dbReference>
<dbReference type="SMART" id="SM00465">
    <property type="entry name" value="GIYc"/>
    <property type="match status" value="1"/>
</dbReference>
<keyword evidence="6" id="KW-1185">Reference proteome</keyword>
<keyword evidence="2" id="KW-0460">Magnesium</keyword>
<dbReference type="EMBL" id="MG250483">
    <property type="protein sequence ID" value="AUE22553.1"/>
    <property type="molecule type" value="Genomic_DNA"/>
</dbReference>
<name>A0A2H4YEF0_9CAUD</name>
<evidence type="ECO:0000259" key="4">
    <source>
        <dbReference type="PROSITE" id="PS50164"/>
    </source>
</evidence>
<comment type="cofactor">
    <cofactor evidence="1">
        <name>Mg(2+)</name>
        <dbReference type="ChEBI" id="CHEBI:18420"/>
    </cofactor>
</comment>
<protein>
    <recommendedName>
        <fullName evidence="4">GIY-YIG domain-containing protein</fullName>
    </recommendedName>
</protein>
<reference evidence="5 6" key="1">
    <citation type="submission" date="2017-10" db="EMBL/GenBank/DDBJ databases">
        <title>Antibacterial composition for extension of chilled fish shelf life and decreasing of risk of food-borne infections, bacteriophage strains for its preparation.</title>
        <authorList>
            <person name="Zulkarneev E.R."/>
            <person name="Aleshkin A.V."/>
            <person name="Rubalsky O.V."/>
            <person name="Kiseleva I.A."/>
            <person name="Rubalskii E.O."/>
            <person name="Lebedev S.N."/>
        </authorList>
    </citation>
    <scope>NUCLEOTIDE SEQUENCE [LARGE SCALE GENOMIC DNA]</scope>
</reference>
<evidence type="ECO:0000313" key="6">
    <source>
        <dbReference type="Proteomes" id="UP000240934"/>
    </source>
</evidence>
<evidence type="ECO:0000313" key="5">
    <source>
        <dbReference type="EMBL" id="AUE22553.1"/>
    </source>
</evidence>
<organism evidence="5 6">
    <name type="scientific">Aeromonas phage Ah1</name>
    <dbReference type="NCBI Taxonomy" id="2053701"/>
    <lineage>
        <taxon>Viruses</taxon>
        <taxon>Duplodnaviria</taxon>
        <taxon>Heunggongvirae</taxon>
        <taxon>Uroviricota</taxon>
        <taxon>Caudoviricetes</taxon>
        <taxon>Pantevenvirales</taxon>
        <taxon>Straboviridae</taxon>
        <taxon>Cinqassovirus</taxon>
        <taxon>Cinqassovirus ah1</taxon>
    </lineage>
</organism>
<evidence type="ECO:0000256" key="1">
    <source>
        <dbReference type="ARBA" id="ARBA00001946"/>
    </source>
</evidence>
<accession>A0A2H4YEF0</accession>
<dbReference type="SUPFAM" id="SSF82771">
    <property type="entry name" value="GIY-YIG endonuclease"/>
    <property type="match status" value="1"/>
</dbReference>
<proteinExistence type="predicted"/>
<gene>
    <name evidence="5" type="ORF">Ah1_00012</name>
</gene>
<feature type="region of interest" description="Disordered" evidence="3">
    <location>
        <begin position="90"/>
        <end position="122"/>
    </location>
</feature>
<evidence type="ECO:0000256" key="3">
    <source>
        <dbReference type="SAM" id="MobiDB-lite"/>
    </source>
</evidence>
<dbReference type="PROSITE" id="PS50164">
    <property type="entry name" value="GIY_YIG"/>
    <property type="match status" value="1"/>
</dbReference>
<dbReference type="InterPro" id="IPR000305">
    <property type="entry name" value="GIY-YIG_endonuc"/>
</dbReference>
<evidence type="ECO:0000256" key="2">
    <source>
        <dbReference type="ARBA" id="ARBA00022842"/>
    </source>
</evidence>
<feature type="compositionally biased region" description="Basic and acidic residues" evidence="3">
    <location>
        <begin position="96"/>
        <end position="105"/>
    </location>
</feature>
<dbReference type="Proteomes" id="UP000240934">
    <property type="component" value="Segment"/>
</dbReference>
<sequence length="122" mass="14410">MEKKFNIVYCITNKIDGRKYIGVHSTNNIDDGYMGSGVEIKKDLKKLGKNNFTKEILFEYNNRDDMFKKENELITDEIIQSSRYYNKCRGGVGGRNHSDDTKRLISENNPRYWKTHKKHQNK</sequence>
<dbReference type="CDD" id="cd10444">
    <property type="entry name" value="GIY-YIG_SegABCDEFG"/>
    <property type="match status" value="1"/>
</dbReference>